<proteinExistence type="predicted"/>
<name>A0A6L5X6F7_9FIRM</name>
<sequence length="94" mass="10640">MNKEDINGNDLQTIITHGLNEIKEKLGPNFDIRKVNLAEMQRITGVSRAKLRRLKKNNFIVSPHGRTGQKADRTVLTGFTDIIDDLLRQNVTNA</sequence>
<organism evidence="1 2">
    <name type="scientific">Porcincola intestinalis</name>
    <dbReference type="NCBI Taxonomy" id="2606632"/>
    <lineage>
        <taxon>Bacteria</taxon>
        <taxon>Bacillati</taxon>
        <taxon>Bacillota</taxon>
        <taxon>Clostridia</taxon>
        <taxon>Lachnospirales</taxon>
        <taxon>Lachnospiraceae</taxon>
        <taxon>Porcincola</taxon>
    </lineage>
</organism>
<reference evidence="1 2" key="1">
    <citation type="submission" date="2019-08" db="EMBL/GenBank/DDBJ databases">
        <title>In-depth cultivation of the pig gut microbiome towards novel bacterial diversity and tailored functional studies.</title>
        <authorList>
            <person name="Wylensek D."/>
            <person name="Hitch T.C.A."/>
            <person name="Clavel T."/>
        </authorList>
    </citation>
    <scope>NUCLEOTIDE SEQUENCE [LARGE SCALE GENOMIC DNA]</scope>
    <source>
        <strain evidence="1 2">Oil+RF-744-WCA-WT-11</strain>
    </source>
</reference>
<protein>
    <submittedName>
        <fullName evidence="1">Uncharacterized protein</fullName>
    </submittedName>
</protein>
<evidence type="ECO:0000313" key="2">
    <source>
        <dbReference type="Proteomes" id="UP000481852"/>
    </source>
</evidence>
<dbReference type="Proteomes" id="UP000481852">
    <property type="component" value="Unassembled WGS sequence"/>
</dbReference>
<dbReference type="AlphaFoldDB" id="A0A6L5X6F7"/>
<gene>
    <name evidence="1" type="ORF">FYJ35_13025</name>
</gene>
<dbReference type="EMBL" id="VULZ01000018">
    <property type="protein sequence ID" value="MSS15939.1"/>
    <property type="molecule type" value="Genomic_DNA"/>
</dbReference>
<accession>A0A6L5X6F7</accession>
<evidence type="ECO:0000313" key="1">
    <source>
        <dbReference type="EMBL" id="MSS15939.1"/>
    </source>
</evidence>
<keyword evidence="2" id="KW-1185">Reference proteome</keyword>
<comment type="caution">
    <text evidence="1">The sequence shown here is derived from an EMBL/GenBank/DDBJ whole genome shotgun (WGS) entry which is preliminary data.</text>
</comment>